<name>A0A6J1LH66_DROHY</name>
<comment type="subcellular location">
    <subcellularLocation>
        <location evidence="1">Nucleus</location>
    </subcellularLocation>
</comment>
<sequence length="499" mass="57769">MKIKKEIDSEDANGEAARPAQLRGKPENYWELCQALESHDDTDFDDFESEMQSIALAPSSLGPENGVEHKVMVATKAIDRERQNRTHAELLMGEKELPGALRTLARVYDFQNCRLLDKPREAAVKPLCVMSKMQPPRLREVPVVPPELETIVVDQSQPQQQPPVQKQYQQQPQQHQPQQALRPTAPQLTHPFQPSPHLHAHPHPQLLPQSFPQYPPPQLLSFNPPHYPPPHFNHPLHHNHPPQPFVPPPLPCHPSRLLEPHRFGQELHSRFIPAHNNEHVFQNPIRFHSRPPSRHRQPQYVPPPRQPPHRQPLYAPPQRQTTHTPIPSGSRPTRKPIIVVPDEFTSLVTLHNVQPLLQEQRFVPPAIMRRSDLRLLEEVSIVRNFRGEQQHYRVIDNVARLTTEDWDQVVAVFVFNPHQQFIGWPNHGDPAVICRQLCAFHLHYKGKAIYRELESLWLNILSIPEDDRSLDGDILIEFWRKLDQHMANKDRPIGFARQS</sequence>
<evidence type="ECO:0000256" key="4">
    <source>
        <dbReference type="ARBA" id="ARBA00023242"/>
    </source>
</evidence>
<evidence type="ECO:0000313" key="8">
    <source>
        <dbReference type="RefSeq" id="XP_023165004.2"/>
    </source>
</evidence>
<feature type="region of interest" description="Disordered" evidence="5">
    <location>
        <begin position="285"/>
        <end position="335"/>
    </location>
</feature>
<reference evidence="8" key="1">
    <citation type="submission" date="2025-08" db="UniProtKB">
        <authorList>
            <consortium name="RefSeq"/>
        </authorList>
    </citation>
    <scope>IDENTIFICATION</scope>
    <source>
        <strain evidence="8">15085-1641.00</strain>
        <tissue evidence="8">Whole body</tissue>
    </source>
</reference>
<proteinExistence type="inferred from homology"/>
<dbReference type="GeneID" id="111595470"/>
<dbReference type="Proteomes" id="UP000504633">
    <property type="component" value="Unplaced"/>
</dbReference>
<dbReference type="PANTHER" id="PTHR12466:SF8">
    <property type="entry name" value="PARAFIBROMIN"/>
    <property type="match status" value="1"/>
</dbReference>
<dbReference type="RefSeq" id="XP_023165004.2">
    <property type="nucleotide sequence ID" value="XM_023309236.2"/>
</dbReference>
<feature type="region of interest" description="Disordered" evidence="5">
    <location>
        <begin position="155"/>
        <end position="247"/>
    </location>
</feature>
<gene>
    <name evidence="8" type="primary">LOC111595470</name>
</gene>
<protein>
    <submittedName>
        <fullName evidence="8">Bromodomain-containing protein 4</fullName>
    </submittedName>
</protein>
<dbReference type="GO" id="GO:0016593">
    <property type="term" value="C:Cdc73/Paf1 complex"/>
    <property type="evidence" value="ECO:0007669"/>
    <property type="project" value="InterPro"/>
</dbReference>
<evidence type="ECO:0000256" key="1">
    <source>
        <dbReference type="ARBA" id="ARBA00004123"/>
    </source>
</evidence>
<dbReference type="GO" id="GO:0000993">
    <property type="term" value="F:RNA polymerase II complex binding"/>
    <property type="evidence" value="ECO:0007669"/>
    <property type="project" value="TreeGrafter"/>
</dbReference>
<dbReference type="InterPro" id="IPR031336">
    <property type="entry name" value="CDC73_C"/>
</dbReference>
<keyword evidence="7" id="KW-1185">Reference proteome</keyword>
<feature type="region of interest" description="Disordered" evidence="5">
    <location>
        <begin position="1"/>
        <end position="23"/>
    </location>
</feature>
<dbReference type="InterPro" id="IPR007852">
    <property type="entry name" value="Cdc73/Parafibromin"/>
</dbReference>
<evidence type="ECO:0000313" key="7">
    <source>
        <dbReference type="Proteomes" id="UP000504633"/>
    </source>
</evidence>
<dbReference type="KEGG" id="dhe:111595470"/>
<feature type="compositionally biased region" description="Pro residues" evidence="5">
    <location>
        <begin position="300"/>
        <end position="310"/>
    </location>
</feature>
<accession>A0A6J1LH66</accession>
<keyword evidence="4" id="KW-0539">Nucleus</keyword>
<dbReference type="Pfam" id="PF05179">
    <property type="entry name" value="CDC73_C"/>
    <property type="match status" value="1"/>
</dbReference>
<dbReference type="PANTHER" id="PTHR12466">
    <property type="entry name" value="CDC73 DOMAIN PROTEIN"/>
    <property type="match status" value="1"/>
</dbReference>
<feature type="compositionally biased region" description="Basic residues" evidence="5">
    <location>
        <begin position="287"/>
        <end position="297"/>
    </location>
</feature>
<organism evidence="7 8">
    <name type="scientific">Drosophila hydei</name>
    <name type="common">Fruit fly</name>
    <dbReference type="NCBI Taxonomy" id="7224"/>
    <lineage>
        <taxon>Eukaryota</taxon>
        <taxon>Metazoa</taxon>
        <taxon>Ecdysozoa</taxon>
        <taxon>Arthropoda</taxon>
        <taxon>Hexapoda</taxon>
        <taxon>Insecta</taxon>
        <taxon>Pterygota</taxon>
        <taxon>Neoptera</taxon>
        <taxon>Endopterygota</taxon>
        <taxon>Diptera</taxon>
        <taxon>Brachycera</taxon>
        <taxon>Muscomorpha</taxon>
        <taxon>Ephydroidea</taxon>
        <taxon>Drosophilidae</taxon>
        <taxon>Drosophila</taxon>
    </lineage>
</organism>
<dbReference type="Gene3D" id="3.40.50.11990">
    <property type="entry name" value="RNA polymerase II accessory factor, Cdc73 C-terminal domain"/>
    <property type="match status" value="1"/>
</dbReference>
<evidence type="ECO:0000256" key="3">
    <source>
        <dbReference type="ARBA" id="ARBA00023163"/>
    </source>
</evidence>
<evidence type="ECO:0000256" key="5">
    <source>
        <dbReference type="SAM" id="MobiDB-lite"/>
    </source>
</evidence>
<evidence type="ECO:0000256" key="2">
    <source>
        <dbReference type="ARBA" id="ARBA00010427"/>
    </source>
</evidence>
<evidence type="ECO:0000259" key="6">
    <source>
        <dbReference type="Pfam" id="PF05179"/>
    </source>
</evidence>
<dbReference type="OrthoDB" id="2186602at2759"/>
<dbReference type="AlphaFoldDB" id="A0A6J1LH66"/>
<feature type="domain" description="Cell division control protein 73 C-terminal" evidence="6">
    <location>
        <begin position="334"/>
        <end position="485"/>
    </location>
</feature>
<dbReference type="InterPro" id="IPR038103">
    <property type="entry name" value="CDC73_C_sf"/>
</dbReference>
<feature type="compositionally biased region" description="Polar residues" evidence="5">
    <location>
        <begin position="318"/>
        <end position="331"/>
    </location>
</feature>
<comment type="similarity">
    <text evidence="2">Belongs to the CDC73 family.</text>
</comment>
<keyword evidence="3" id="KW-0804">Transcription</keyword>
<dbReference type="OMA" id="QFIGWPN"/>
<dbReference type="GO" id="GO:0032968">
    <property type="term" value="P:positive regulation of transcription elongation by RNA polymerase II"/>
    <property type="evidence" value="ECO:0007669"/>
    <property type="project" value="TreeGrafter"/>
</dbReference>
<dbReference type="GO" id="GO:0006368">
    <property type="term" value="P:transcription elongation by RNA polymerase II"/>
    <property type="evidence" value="ECO:0007669"/>
    <property type="project" value="InterPro"/>
</dbReference>
<feature type="compositionally biased region" description="Low complexity" evidence="5">
    <location>
        <begin position="155"/>
        <end position="179"/>
    </location>
</feature>